<keyword evidence="3" id="KW-0548">Nucleotidyltransferase</keyword>
<accession>A0AAT9QF47</accession>
<dbReference type="EMBL" id="OM363729">
    <property type="protein sequence ID" value="USW07202.1"/>
    <property type="molecule type" value="Genomic_RNA"/>
</dbReference>
<proteinExistence type="predicted"/>
<keyword evidence="2" id="KW-0808">Transferase</keyword>
<sequence>MCTNCTNHLLRLAAYLKWHSAILPSTTHLCKYLFRNCDLEGQDEYELYPEIRAKIFDLKEAKLPITDDLANNKIYQAELLSLDKNGNKMRTRDLPSLNAFPDFNLEKESKMWLTQLEPPSLEKKERVKELIRNLVRKYGPDNITIPPTEAVIKLGNSLYSDNHVPKTDYEKPEFTWTSSWTYQKFKTDARTEREVWLPPKGYKLVSSWWHFFTEPLMKRVPFTVCNETVTEVRKSLHRRFKPCKKIDLKGFGLQFPREYIAAAMETLQEEYPSDEVEDYTRSTLAIFDKMSIKMGDLKYVSPKRGVGLGYFSNLMTLVVASLLQDKDVVYMFNDDILVNSNRFEEAIEELESYDFIINDKKTGGEWLSAPFFAGVSMAKRGSLRYMEAQGERAAIFTKRYHYQRKQILLSINVENRWKANYHYERLFGYEVFKGEAFLHPSKWGLDPYAQKSVGWVRGGLLSKYVTDKSDDEESRRIWNIGFPWKEPKDKDFAAKRANAKSKKDYVYYTEYDSYLNPKVKDKLLGDAKKPDFMLGSYQLPRWADLQSIMFNQVSSGRTTMGRYPKRAAYHMLDFLLSSNPINSWISGGYEVDSDFYRSPGLTPEIQLLYSQLRETELTSFSSVNKREIDTNKSFMAKGEGISFLKGKEDTTISREFVLDIQPEEVEYEFDDSDVEQDFNMSDEEIALIDSDDDSIVEADECFY</sequence>
<evidence type="ECO:0000256" key="1">
    <source>
        <dbReference type="ARBA" id="ARBA00022484"/>
    </source>
</evidence>
<keyword evidence="1 4" id="KW-0696">RNA-directed RNA polymerase</keyword>
<dbReference type="SUPFAM" id="SSF56672">
    <property type="entry name" value="DNA/RNA polymerases"/>
    <property type="match status" value="1"/>
</dbReference>
<organism evidence="4">
    <name type="scientific">Downy mildew lesion associated ormycovirus 3</name>
    <dbReference type="NCBI Taxonomy" id="3162771"/>
    <lineage>
        <taxon>Viruses</taxon>
        <taxon>Riboviria</taxon>
        <taxon>Orthornavirae</taxon>
        <taxon>Orpoviricetes</taxon>
        <taxon>Formycovirales</taxon>
        <taxon>Betaormycoviridae</taxon>
        <taxon>Vormycovirus</taxon>
        <taxon>Vormycovirus plasmoparae</taxon>
    </lineage>
</organism>
<dbReference type="GO" id="GO:0003968">
    <property type="term" value="F:RNA-directed RNA polymerase activity"/>
    <property type="evidence" value="ECO:0007669"/>
    <property type="project" value="UniProtKB-KW"/>
</dbReference>
<name>A0AAT9QF47_9VIRU</name>
<protein>
    <submittedName>
        <fullName evidence="4">RNA-dependent RNA polymerase</fullName>
    </submittedName>
</protein>
<evidence type="ECO:0000256" key="2">
    <source>
        <dbReference type="ARBA" id="ARBA00022679"/>
    </source>
</evidence>
<reference evidence="4" key="1">
    <citation type="journal article" date="2022" name="Virus Evol.">
        <title>Three new clades of putative viral RNA-dependent RNA polymerases with rare or unique catalytic triads discovered in libraries of ORFans from powdery mildews and the yeast of oenological interest Starmerella bacillaris.</title>
        <authorList>
            <person name="Forgia M."/>
            <person name="Chiapello M."/>
            <person name="Daghino S."/>
            <person name="Pacifico D."/>
            <person name="Crucitti D."/>
            <person name="Oliva D."/>
            <person name="Ayllon M."/>
            <person name="Turina M."/>
            <person name="Turina M."/>
        </authorList>
    </citation>
    <scope>NUCLEOTIDE SEQUENCE</scope>
    <source>
        <strain evidence="4">DMGA</strain>
    </source>
</reference>
<evidence type="ECO:0000313" key="4">
    <source>
        <dbReference type="EMBL" id="USW07202.1"/>
    </source>
</evidence>
<gene>
    <name evidence="4" type="primary">ORF1</name>
</gene>
<dbReference type="InterPro" id="IPR043502">
    <property type="entry name" value="DNA/RNA_pol_sf"/>
</dbReference>
<reference evidence="4" key="2">
    <citation type="submission" date="2022-01" db="EMBL/GenBank/DDBJ databases">
        <authorList>
            <person name="Forgia M."/>
            <person name="Chiapello M."/>
            <person name="Stefania D."/>
            <person name="Pacifico D."/>
            <person name="Crucitti D."/>
            <person name="Oliva D."/>
            <person name="Turina M."/>
        </authorList>
    </citation>
    <scope>NUCLEOTIDE SEQUENCE</scope>
    <source>
        <strain evidence="4">DMGA</strain>
    </source>
</reference>
<evidence type="ECO:0000256" key="3">
    <source>
        <dbReference type="ARBA" id="ARBA00022695"/>
    </source>
</evidence>